<organism evidence="2 3">
    <name type="scientific">Pseudolabrys taiwanensis</name>
    <dbReference type="NCBI Taxonomy" id="331696"/>
    <lineage>
        <taxon>Bacteria</taxon>
        <taxon>Pseudomonadati</taxon>
        <taxon>Pseudomonadota</taxon>
        <taxon>Alphaproteobacteria</taxon>
        <taxon>Hyphomicrobiales</taxon>
        <taxon>Xanthobacteraceae</taxon>
        <taxon>Pseudolabrys</taxon>
    </lineage>
</organism>
<reference evidence="2 3" key="1">
    <citation type="submission" date="2018-07" db="EMBL/GenBank/DDBJ databases">
        <authorList>
            <person name="Quirk P.G."/>
            <person name="Krulwich T.A."/>
        </authorList>
    </citation>
    <scope>NUCLEOTIDE SEQUENCE [LARGE SCALE GENOMIC DNA]</scope>
    <source>
        <strain evidence="2 3">CC-BB4</strain>
    </source>
</reference>
<dbReference type="AlphaFoldDB" id="A0A346A0P6"/>
<accession>A0A346A0P6</accession>
<gene>
    <name evidence="2" type="ORF">DW352_20770</name>
</gene>
<keyword evidence="3" id="KW-1185">Reference proteome</keyword>
<dbReference type="Pfam" id="PF07813">
    <property type="entry name" value="LTXXQ"/>
    <property type="match status" value="1"/>
</dbReference>
<dbReference type="OrthoDB" id="7348740at2"/>
<dbReference type="RefSeq" id="WP_115693122.1">
    <property type="nucleotide sequence ID" value="NZ_CP031417.1"/>
</dbReference>
<feature type="signal peptide" evidence="1">
    <location>
        <begin position="1"/>
        <end position="24"/>
    </location>
</feature>
<evidence type="ECO:0000313" key="2">
    <source>
        <dbReference type="EMBL" id="AXK82743.1"/>
    </source>
</evidence>
<dbReference type="KEGG" id="ptaw:DW352_20770"/>
<name>A0A346A0P6_9HYPH</name>
<keyword evidence="1" id="KW-0732">Signal</keyword>
<feature type="chain" id="PRO_5016609634" description="Spy/CpxP family protein refolding chaperone" evidence="1">
    <location>
        <begin position="25"/>
        <end position="166"/>
    </location>
</feature>
<dbReference type="InterPro" id="IPR012899">
    <property type="entry name" value="LTXXQ"/>
</dbReference>
<sequence length="166" mass="18204">MTKLLAPVLAFVLASIILTATVVAQPSGPGWGSGMMMGPGMMGRGGGRGMGWMCSPQGAGLAEWRMERIEELVKPTETQRKALDDLRTASTKAAESIKAACPTEWPASAPARLELMEKRMEAMLTAVKTVRPAFDAFYATLNDEQKARLNTAGPRRWGWQHWRDRN</sequence>
<evidence type="ECO:0008006" key="4">
    <source>
        <dbReference type="Google" id="ProtNLM"/>
    </source>
</evidence>
<protein>
    <recommendedName>
        <fullName evidence="4">Spy/CpxP family protein refolding chaperone</fullName>
    </recommendedName>
</protein>
<evidence type="ECO:0000313" key="3">
    <source>
        <dbReference type="Proteomes" id="UP000254889"/>
    </source>
</evidence>
<evidence type="ECO:0000256" key="1">
    <source>
        <dbReference type="SAM" id="SignalP"/>
    </source>
</evidence>
<dbReference type="GO" id="GO:0042597">
    <property type="term" value="C:periplasmic space"/>
    <property type="evidence" value="ECO:0007669"/>
    <property type="project" value="InterPro"/>
</dbReference>
<dbReference type="Proteomes" id="UP000254889">
    <property type="component" value="Chromosome"/>
</dbReference>
<dbReference type="EMBL" id="CP031417">
    <property type="protein sequence ID" value="AXK82743.1"/>
    <property type="molecule type" value="Genomic_DNA"/>
</dbReference>
<proteinExistence type="predicted"/>